<dbReference type="GO" id="GO:0046872">
    <property type="term" value="F:metal ion binding"/>
    <property type="evidence" value="ECO:0007669"/>
    <property type="project" value="UniProtKB-KW"/>
</dbReference>
<evidence type="ECO:0000313" key="25">
    <source>
        <dbReference type="Proteomes" id="UP000054248"/>
    </source>
</evidence>
<keyword evidence="25" id="KW-1185">Reference proteome</keyword>
<evidence type="ECO:0000256" key="10">
    <source>
        <dbReference type="ARBA" id="ARBA00022946"/>
    </source>
</evidence>
<name>A0A0C3M6A5_9AGAM</name>
<keyword evidence="5" id="KW-0813">Transport</keyword>
<evidence type="ECO:0000259" key="23">
    <source>
        <dbReference type="PROSITE" id="PS51349"/>
    </source>
</evidence>
<protein>
    <recommendedName>
        <fullName evidence="18">L-lactate dehydrogenase (cytochrome)</fullName>
        <ecNumber evidence="17">1.1.2.3</ecNumber>
    </recommendedName>
    <alternativeName>
        <fullName evidence="20">Cytochrome b2</fullName>
    </alternativeName>
    <alternativeName>
        <fullName evidence="19">Flavocytochrome b2</fullName>
    </alternativeName>
    <alternativeName>
        <fullName evidence="21">L-lactate ferricytochrome c oxidoreductase</fullName>
    </alternativeName>
</protein>
<keyword evidence="6" id="KW-0349">Heme</keyword>
<dbReference type="EC" id="1.1.2.3" evidence="17"/>
<comment type="catalytic activity">
    <reaction evidence="14">
        <text>(S)-lactate + 2 Fe(III)-[cytochrome c] = 2 Fe(II)-[cytochrome c] + pyruvate + 2 H(+)</text>
        <dbReference type="Rhea" id="RHEA:19909"/>
        <dbReference type="Rhea" id="RHEA-COMP:10350"/>
        <dbReference type="Rhea" id="RHEA-COMP:14399"/>
        <dbReference type="ChEBI" id="CHEBI:15361"/>
        <dbReference type="ChEBI" id="CHEBI:15378"/>
        <dbReference type="ChEBI" id="CHEBI:16651"/>
        <dbReference type="ChEBI" id="CHEBI:29033"/>
        <dbReference type="ChEBI" id="CHEBI:29034"/>
        <dbReference type="EC" id="1.1.2.3"/>
    </reaction>
    <physiologicalReaction direction="left-to-right" evidence="14">
        <dbReference type="Rhea" id="RHEA:19910"/>
    </physiologicalReaction>
</comment>
<dbReference type="InterPro" id="IPR001199">
    <property type="entry name" value="Cyt_B5-like_heme/steroid-bd"/>
</dbReference>
<comment type="cofactor">
    <cofactor evidence="2">
        <name>heme b</name>
        <dbReference type="ChEBI" id="CHEBI:60344"/>
    </cofactor>
</comment>
<organism evidence="24 25">
    <name type="scientific">Tulasnella calospora MUT 4182</name>
    <dbReference type="NCBI Taxonomy" id="1051891"/>
    <lineage>
        <taxon>Eukaryota</taxon>
        <taxon>Fungi</taxon>
        <taxon>Dikarya</taxon>
        <taxon>Basidiomycota</taxon>
        <taxon>Agaricomycotina</taxon>
        <taxon>Agaricomycetes</taxon>
        <taxon>Cantharellales</taxon>
        <taxon>Tulasnellaceae</taxon>
        <taxon>Tulasnella</taxon>
    </lineage>
</organism>
<comment type="similarity">
    <text evidence="16">In the N-terminal section; belongs to the cytochrome b5 family.</text>
</comment>
<evidence type="ECO:0000256" key="14">
    <source>
        <dbReference type="ARBA" id="ARBA00052399"/>
    </source>
</evidence>
<evidence type="ECO:0000256" key="11">
    <source>
        <dbReference type="ARBA" id="ARBA00023002"/>
    </source>
</evidence>
<dbReference type="STRING" id="1051891.A0A0C3M6A5"/>
<evidence type="ECO:0000259" key="22">
    <source>
        <dbReference type="PROSITE" id="PS50255"/>
    </source>
</evidence>
<evidence type="ECO:0000256" key="9">
    <source>
        <dbReference type="ARBA" id="ARBA00022723"/>
    </source>
</evidence>
<dbReference type="Pfam" id="PF00173">
    <property type="entry name" value="Cyt-b5"/>
    <property type="match status" value="1"/>
</dbReference>
<dbReference type="GO" id="GO:0004460">
    <property type="term" value="F:L-lactate dehydrogenase (cytochrome) activity"/>
    <property type="evidence" value="ECO:0007669"/>
    <property type="project" value="UniProtKB-EC"/>
</dbReference>
<evidence type="ECO:0000256" key="6">
    <source>
        <dbReference type="ARBA" id="ARBA00022617"/>
    </source>
</evidence>
<comment type="subcellular location">
    <subcellularLocation>
        <location evidence="3">Mitochondrion intermembrane space</location>
    </subcellularLocation>
</comment>
<feature type="domain" description="FMN hydroxy acid dehydrogenase" evidence="23">
    <location>
        <begin position="186"/>
        <end position="544"/>
    </location>
</feature>
<evidence type="ECO:0000256" key="17">
    <source>
        <dbReference type="ARBA" id="ARBA00066458"/>
    </source>
</evidence>
<evidence type="ECO:0000256" key="3">
    <source>
        <dbReference type="ARBA" id="ARBA00004569"/>
    </source>
</evidence>
<dbReference type="GO" id="GO:0005758">
    <property type="term" value="C:mitochondrial intermembrane space"/>
    <property type="evidence" value="ECO:0007669"/>
    <property type="project" value="UniProtKB-SubCell"/>
</dbReference>
<evidence type="ECO:0000256" key="12">
    <source>
        <dbReference type="ARBA" id="ARBA00023004"/>
    </source>
</evidence>
<dbReference type="SUPFAM" id="SSF51395">
    <property type="entry name" value="FMN-linked oxidoreductases"/>
    <property type="match status" value="1"/>
</dbReference>
<dbReference type="InterPro" id="IPR018506">
    <property type="entry name" value="Cyt_B5_heme-BS"/>
</dbReference>
<evidence type="ECO:0000313" key="24">
    <source>
        <dbReference type="EMBL" id="KIO29177.1"/>
    </source>
</evidence>
<dbReference type="FunFam" id="3.20.20.70:FF:000062">
    <property type="entry name" value="Cytochrome b2, mitochondrial, putative"/>
    <property type="match status" value="1"/>
</dbReference>
<evidence type="ECO:0000256" key="2">
    <source>
        <dbReference type="ARBA" id="ARBA00001970"/>
    </source>
</evidence>
<comment type="subunit">
    <text evidence="4">Homotetramer.</text>
</comment>
<dbReference type="PANTHER" id="PTHR10578:SF101">
    <property type="entry name" value="L-LACTATE DEHYDROGENASE (CYTOCHROME B2)"/>
    <property type="match status" value="1"/>
</dbReference>
<keyword evidence="11" id="KW-0560">Oxidoreductase</keyword>
<reference evidence="24 25" key="1">
    <citation type="submission" date="2014-04" db="EMBL/GenBank/DDBJ databases">
        <authorList>
            <consortium name="DOE Joint Genome Institute"/>
            <person name="Kuo A."/>
            <person name="Girlanda M."/>
            <person name="Perotto S."/>
            <person name="Kohler A."/>
            <person name="Nagy L.G."/>
            <person name="Floudas D."/>
            <person name="Copeland A."/>
            <person name="Barry K.W."/>
            <person name="Cichocki N."/>
            <person name="Veneault-Fourrey C."/>
            <person name="LaButti K."/>
            <person name="Lindquist E.A."/>
            <person name="Lipzen A."/>
            <person name="Lundell T."/>
            <person name="Morin E."/>
            <person name="Murat C."/>
            <person name="Sun H."/>
            <person name="Tunlid A."/>
            <person name="Henrissat B."/>
            <person name="Grigoriev I.V."/>
            <person name="Hibbett D.S."/>
            <person name="Martin F."/>
            <person name="Nordberg H.P."/>
            <person name="Cantor M.N."/>
            <person name="Hua S.X."/>
        </authorList>
    </citation>
    <scope>NUCLEOTIDE SEQUENCE [LARGE SCALE GENOMIC DNA]</scope>
    <source>
        <strain evidence="24 25">MUT 4182</strain>
    </source>
</reference>
<evidence type="ECO:0000256" key="21">
    <source>
        <dbReference type="ARBA" id="ARBA00078938"/>
    </source>
</evidence>
<dbReference type="EMBL" id="KN822986">
    <property type="protein sequence ID" value="KIO29177.1"/>
    <property type="molecule type" value="Genomic_DNA"/>
</dbReference>
<dbReference type="PROSITE" id="PS00557">
    <property type="entry name" value="FMN_HYDROXY_ACID_DH_1"/>
    <property type="match status" value="1"/>
</dbReference>
<evidence type="ECO:0000256" key="13">
    <source>
        <dbReference type="ARBA" id="ARBA00023128"/>
    </source>
</evidence>
<dbReference type="InterPro" id="IPR036400">
    <property type="entry name" value="Cyt_B5-like_heme/steroid_sf"/>
</dbReference>
<dbReference type="InterPro" id="IPR013785">
    <property type="entry name" value="Aldolase_TIM"/>
</dbReference>
<dbReference type="Gene3D" id="3.20.20.70">
    <property type="entry name" value="Aldolase class I"/>
    <property type="match status" value="1"/>
</dbReference>
<dbReference type="GO" id="GO:0020037">
    <property type="term" value="F:heme binding"/>
    <property type="evidence" value="ECO:0007669"/>
    <property type="project" value="InterPro"/>
</dbReference>
<dbReference type="Gene3D" id="3.10.120.10">
    <property type="entry name" value="Cytochrome b5-like heme/steroid binding domain"/>
    <property type="match status" value="1"/>
</dbReference>
<dbReference type="PROSITE" id="PS50255">
    <property type="entry name" value="CYTOCHROME_B5_2"/>
    <property type="match status" value="1"/>
</dbReference>
<dbReference type="SUPFAM" id="SSF55856">
    <property type="entry name" value="Cytochrome b5-like heme/steroid binding domain"/>
    <property type="match status" value="1"/>
</dbReference>
<keyword evidence="10" id="KW-0809">Transit peptide</keyword>
<gene>
    <name evidence="24" type="ORF">M407DRAFT_172985</name>
</gene>
<evidence type="ECO:0000256" key="19">
    <source>
        <dbReference type="ARBA" id="ARBA00075949"/>
    </source>
</evidence>
<keyword evidence="13" id="KW-0496">Mitochondrion</keyword>
<dbReference type="Proteomes" id="UP000054248">
    <property type="component" value="Unassembled WGS sequence"/>
</dbReference>
<dbReference type="OrthoDB" id="1925334at2759"/>
<comment type="similarity">
    <text evidence="15">In the C-terminal section; belongs to the FMN-dependent alpha-hydroxy acid dehydrogenase family.</text>
</comment>
<dbReference type="GO" id="GO:0006089">
    <property type="term" value="P:lactate metabolic process"/>
    <property type="evidence" value="ECO:0007669"/>
    <property type="project" value="TreeGrafter"/>
</dbReference>
<dbReference type="FunFam" id="3.10.120.10:FF:000009">
    <property type="entry name" value="Cytochrome b2, mitochondrial, putative"/>
    <property type="match status" value="1"/>
</dbReference>
<proteinExistence type="inferred from homology"/>
<keyword evidence="8" id="KW-0288">FMN</keyword>
<comment type="cofactor">
    <cofactor evidence="1">
        <name>FMN</name>
        <dbReference type="ChEBI" id="CHEBI:58210"/>
    </cofactor>
</comment>
<keyword evidence="7" id="KW-0285">Flavoprotein</keyword>
<dbReference type="InterPro" id="IPR008259">
    <property type="entry name" value="FMN_hydac_DH_AS"/>
</dbReference>
<evidence type="ECO:0000256" key="18">
    <source>
        <dbReference type="ARBA" id="ARBA00068515"/>
    </source>
</evidence>
<evidence type="ECO:0000256" key="8">
    <source>
        <dbReference type="ARBA" id="ARBA00022643"/>
    </source>
</evidence>
<dbReference type="InterPro" id="IPR000262">
    <property type="entry name" value="FMN-dep_DH"/>
</dbReference>
<sequence length="557" mass="61287">MAFLRSTARHSTRALRSSFTPRKNILPRFVALSTTTTPITPPPRRPTAAQNAVALSLVVVAALGLFLTSGSPTVFADDGTNHAKLIPFQEVSRHNKKDDLWVVIRGEVYNLTDFIAIHPGGAKVIIQHAGKDATKIFESIHAKGLLESMLGPSQHIGTVDPATMPKLEPELTDDDIRMLINNKNKPPLGAMINLRDIEEVAKKVMSMKAWHYYRSDAEDGYTYRNNFAALTHYFFRPRILREVGQVDTSTFILGMPSSLPIFAGPAAMAGLGHPDGEKNIVRSAANGGILYGISSNASCSLEEIAGARQPDQPLIFQLYIAKDRKVSADVLKKVECLGFKAIMFTVDAPVLGRREFDMRTRIVADDDEQENAPPNSKGGVSATIDGYFDVDIGWKDVEWLQRQTKLPIIIKGIQTVEDCLLAAEYPGVKGILISNHGGRQADYAPASIDVLYELRQTHPEVFDKVEVYVDGGFRRGTDIVKAVCLGAKAVGLGRSFLYANAAYGERGVSKTIEILREEIVNCMQQIGLTSLSQARPEMIKYMERTVEPPKTSDYAQE</sequence>
<evidence type="ECO:0000256" key="5">
    <source>
        <dbReference type="ARBA" id="ARBA00022448"/>
    </source>
</evidence>
<evidence type="ECO:0000256" key="1">
    <source>
        <dbReference type="ARBA" id="ARBA00001917"/>
    </source>
</evidence>
<dbReference type="Pfam" id="PF01070">
    <property type="entry name" value="FMN_dh"/>
    <property type="match status" value="1"/>
</dbReference>
<dbReference type="InterPro" id="IPR037458">
    <property type="entry name" value="L-MDH/L-LDH_FMN-bd"/>
</dbReference>
<evidence type="ECO:0000256" key="16">
    <source>
        <dbReference type="ARBA" id="ARBA00061589"/>
    </source>
</evidence>
<reference evidence="25" key="2">
    <citation type="submission" date="2015-01" db="EMBL/GenBank/DDBJ databases">
        <title>Evolutionary Origins and Diversification of the Mycorrhizal Mutualists.</title>
        <authorList>
            <consortium name="DOE Joint Genome Institute"/>
            <consortium name="Mycorrhizal Genomics Consortium"/>
            <person name="Kohler A."/>
            <person name="Kuo A."/>
            <person name="Nagy L.G."/>
            <person name="Floudas D."/>
            <person name="Copeland A."/>
            <person name="Barry K.W."/>
            <person name="Cichocki N."/>
            <person name="Veneault-Fourrey C."/>
            <person name="LaButti K."/>
            <person name="Lindquist E.A."/>
            <person name="Lipzen A."/>
            <person name="Lundell T."/>
            <person name="Morin E."/>
            <person name="Murat C."/>
            <person name="Riley R."/>
            <person name="Ohm R."/>
            <person name="Sun H."/>
            <person name="Tunlid A."/>
            <person name="Henrissat B."/>
            <person name="Grigoriev I.V."/>
            <person name="Hibbett D.S."/>
            <person name="Martin F."/>
        </authorList>
    </citation>
    <scope>NUCLEOTIDE SEQUENCE [LARGE SCALE GENOMIC DNA]</scope>
    <source>
        <strain evidence="25">MUT 4182</strain>
    </source>
</reference>
<dbReference type="AlphaFoldDB" id="A0A0C3M6A5"/>
<dbReference type="PROSITE" id="PS00191">
    <property type="entry name" value="CYTOCHROME_B5_1"/>
    <property type="match status" value="1"/>
</dbReference>
<dbReference type="InterPro" id="IPR037396">
    <property type="entry name" value="FMN_HAD"/>
</dbReference>
<keyword evidence="9" id="KW-0479">Metal-binding</keyword>
<dbReference type="HOGENOM" id="CLU_020639_1_1_1"/>
<evidence type="ECO:0000256" key="20">
    <source>
        <dbReference type="ARBA" id="ARBA00078774"/>
    </source>
</evidence>
<evidence type="ECO:0000256" key="15">
    <source>
        <dbReference type="ARBA" id="ARBA00061137"/>
    </source>
</evidence>
<evidence type="ECO:0000256" key="7">
    <source>
        <dbReference type="ARBA" id="ARBA00022630"/>
    </source>
</evidence>
<keyword evidence="12" id="KW-0408">Iron</keyword>
<evidence type="ECO:0000256" key="4">
    <source>
        <dbReference type="ARBA" id="ARBA00011881"/>
    </source>
</evidence>
<feature type="domain" description="Cytochrome b5 heme-binding" evidence="22">
    <location>
        <begin position="83"/>
        <end position="160"/>
    </location>
</feature>
<dbReference type="PANTHER" id="PTHR10578">
    <property type="entry name" value="S -2-HYDROXY-ACID OXIDASE-RELATED"/>
    <property type="match status" value="1"/>
</dbReference>
<accession>A0A0C3M6A5</accession>
<dbReference type="CDD" id="cd02922">
    <property type="entry name" value="FCB2_FMN"/>
    <property type="match status" value="1"/>
</dbReference>
<dbReference type="SMART" id="SM01117">
    <property type="entry name" value="Cyt-b5"/>
    <property type="match status" value="1"/>
</dbReference>
<dbReference type="PROSITE" id="PS51349">
    <property type="entry name" value="FMN_HYDROXY_ACID_DH_2"/>
    <property type="match status" value="1"/>
</dbReference>